<proteinExistence type="predicted"/>
<dbReference type="AlphaFoldDB" id="A0A9Q3DWZ0"/>
<dbReference type="OrthoDB" id="2502454at2759"/>
<feature type="chain" id="PRO_5040137197" evidence="1">
    <location>
        <begin position="21"/>
        <end position="159"/>
    </location>
</feature>
<evidence type="ECO:0000313" key="3">
    <source>
        <dbReference type="Proteomes" id="UP000765509"/>
    </source>
</evidence>
<keyword evidence="3" id="KW-1185">Reference proteome</keyword>
<gene>
    <name evidence="2" type="ORF">O181_051711</name>
</gene>
<feature type="signal peptide" evidence="1">
    <location>
        <begin position="1"/>
        <end position="20"/>
    </location>
</feature>
<sequence>MLLLFVRWVLVLSSPHGTIGSPEKSAANRPTSSFRLSALSNAAAMEPYLVPRCEARLKAVSSTPQTCYRALSQFPFDKSSHLILGTPMTRSYETCSLTISSVPCRANSCNAKISTVPIHATAFFGPIGQILQRCSNAGGRIYLRTAYGKDLEIRVQAIR</sequence>
<evidence type="ECO:0000313" key="2">
    <source>
        <dbReference type="EMBL" id="MBW0511996.1"/>
    </source>
</evidence>
<evidence type="ECO:0000256" key="1">
    <source>
        <dbReference type="SAM" id="SignalP"/>
    </source>
</evidence>
<reference evidence="2" key="1">
    <citation type="submission" date="2021-03" db="EMBL/GenBank/DDBJ databases">
        <title>Draft genome sequence of rust myrtle Austropuccinia psidii MF-1, a brazilian biotype.</title>
        <authorList>
            <person name="Quecine M.C."/>
            <person name="Pachon D.M.R."/>
            <person name="Bonatelli M.L."/>
            <person name="Correr F.H."/>
            <person name="Franceschini L.M."/>
            <person name="Leite T.F."/>
            <person name="Margarido G.R.A."/>
            <person name="Almeida C.A."/>
            <person name="Ferrarezi J.A."/>
            <person name="Labate C.A."/>
        </authorList>
    </citation>
    <scope>NUCLEOTIDE SEQUENCE</scope>
    <source>
        <strain evidence="2">MF-1</strain>
    </source>
</reference>
<accession>A0A9Q3DWZ0</accession>
<comment type="caution">
    <text evidence="2">The sequence shown here is derived from an EMBL/GenBank/DDBJ whole genome shotgun (WGS) entry which is preliminary data.</text>
</comment>
<keyword evidence="1" id="KW-0732">Signal</keyword>
<dbReference type="Proteomes" id="UP000765509">
    <property type="component" value="Unassembled WGS sequence"/>
</dbReference>
<organism evidence="2 3">
    <name type="scientific">Austropuccinia psidii MF-1</name>
    <dbReference type="NCBI Taxonomy" id="1389203"/>
    <lineage>
        <taxon>Eukaryota</taxon>
        <taxon>Fungi</taxon>
        <taxon>Dikarya</taxon>
        <taxon>Basidiomycota</taxon>
        <taxon>Pucciniomycotina</taxon>
        <taxon>Pucciniomycetes</taxon>
        <taxon>Pucciniales</taxon>
        <taxon>Sphaerophragmiaceae</taxon>
        <taxon>Austropuccinia</taxon>
    </lineage>
</organism>
<name>A0A9Q3DWZ0_9BASI</name>
<dbReference type="EMBL" id="AVOT02022523">
    <property type="protein sequence ID" value="MBW0511996.1"/>
    <property type="molecule type" value="Genomic_DNA"/>
</dbReference>
<protein>
    <submittedName>
        <fullName evidence="2">Uncharacterized protein</fullName>
    </submittedName>
</protein>